<dbReference type="EMBL" id="CAKLCM010000002">
    <property type="protein sequence ID" value="CAH0526051.1"/>
    <property type="molecule type" value="Genomic_DNA"/>
</dbReference>
<keyword evidence="1" id="KW-0732">Signal</keyword>
<evidence type="ECO:0000313" key="2">
    <source>
        <dbReference type="EMBL" id="CAH0526051.1"/>
    </source>
</evidence>
<proteinExistence type="predicted"/>
<comment type="caution">
    <text evidence="2">The sequence shown here is derived from an EMBL/GenBank/DDBJ whole genome shotgun (WGS) entry which is preliminary data.</text>
</comment>
<feature type="signal peptide" evidence="1">
    <location>
        <begin position="1"/>
        <end position="19"/>
    </location>
</feature>
<dbReference type="RefSeq" id="WP_237484485.1">
    <property type="nucleotide sequence ID" value="NZ_CAKLCM010000002.1"/>
</dbReference>
<accession>A0ABN8DFK4</accession>
<gene>
    <name evidence="2" type="ORF">VHP8226_01537</name>
</gene>
<dbReference type="Proteomes" id="UP000838160">
    <property type="component" value="Unassembled WGS sequence"/>
</dbReference>
<organism evidence="2 3">
    <name type="scientific">Vibrio hippocampi</name>
    <dbReference type="NCBI Taxonomy" id="654686"/>
    <lineage>
        <taxon>Bacteria</taxon>
        <taxon>Pseudomonadati</taxon>
        <taxon>Pseudomonadota</taxon>
        <taxon>Gammaproteobacteria</taxon>
        <taxon>Vibrionales</taxon>
        <taxon>Vibrionaceae</taxon>
        <taxon>Vibrio</taxon>
    </lineage>
</organism>
<evidence type="ECO:0000256" key="1">
    <source>
        <dbReference type="SAM" id="SignalP"/>
    </source>
</evidence>
<reference evidence="2" key="1">
    <citation type="submission" date="2021-12" db="EMBL/GenBank/DDBJ databases">
        <authorList>
            <person name="Rodrigo-Torres L."/>
            <person name="Arahal R. D."/>
            <person name="Lucena T."/>
        </authorList>
    </citation>
    <scope>NUCLEOTIDE SEQUENCE</scope>
    <source>
        <strain evidence="2">CECT 8226</strain>
    </source>
</reference>
<name>A0ABN8DFK4_9VIBR</name>
<keyword evidence="3" id="KW-1185">Reference proteome</keyword>
<protein>
    <submittedName>
        <fullName evidence="2">Uncharacterized protein</fullName>
    </submittedName>
</protein>
<sequence length="170" mass="19394">MKKWILASLLSSAALTASAQDTQCLEQKYDAYVDASIVWYQDLTQMITQQQPQLQSVSDWFLNGRKNHFEFNRQAVHYFLKNSPEKVATDSGIESWLRLDQAQIKQLSQRNDLLGKAAALTYSDRQSQPHQDNYQLRSALADLLSHPQQIDTALTRYNTSIADIEATQCP</sequence>
<evidence type="ECO:0000313" key="3">
    <source>
        <dbReference type="Proteomes" id="UP000838160"/>
    </source>
</evidence>
<feature type="chain" id="PRO_5045547854" evidence="1">
    <location>
        <begin position="20"/>
        <end position="170"/>
    </location>
</feature>